<accession>A0A1A8IBA7</accession>
<sequence length="84" mass="9098">QLGSLVAEPVPFSSWLWRTSSPWSIFSSLPEPVVPTAKDSAPGTAPETACSPSPAPQHQFTTSERGTPEFFYACLQPSFRVTQS</sequence>
<protein>
    <submittedName>
        <fullName evidence="2">Uncharacterized protein</fullName>
    </submittedName>
</protein>
<name>A0A1A8IBA7_NOTKU</name>
<evidence type="ECO:0000313" key="2">
    <source>
        <dbReference type="EMBL" id="SBQ93580.1"/>
    </source>
</evidence>
<organism evidence="2">
    <name type="scientific">Nothobranchius kuhntae</name>
    <name type="common">Beira killifish</name>
    <dbReference type="NCBI Taxonomy" id="321403"/>
    <lineage>
        <taxon>Eukaryota</taxon>
        <taxon>Metazoa</taxon>
        <taxon>Chordata</taxon>
        <taxon>Craniata</taxon>
        <taxon>Vertebrata</taxon>
        <taxon>Euteleostomi</taxon>
        <taxon>Actinopterygii</taxon>
        <taxon>Neopterygii</taxon>
        <taxon>Teleostei</taxon>
        <taxon>Neoteleostei</taxon>
        <taxon>Acanthomorphata</taxon>
        <taxon>Ovalentaria</taxon>
        <taxon>Atherinomorphae</taxon>
        <taxon>Cyprinodontiformes</taxon>
        <taxon>Nothobranchiidae</taxon>
        <taxon>Nothobranchius</taxon>
    </lineage>
</organism>
<feature type="non-terminal residue" evidence="2">
    <location>
        <position position="1"/>
    </location>
</feature>
<evidence type="ECO:0000256" key="1">
    <source>
        <dbReference type="SAM" id="MobiDB-lite"/>
    </source>
</evidence>
<reference evidence="2" key="2">
    <citation type="submission" date="2016-06" db="EMBL/GenBank/DDBJ databases">
        <title>The genome of a short-lived fish provides insights into sex chromosome evolution and the genetic control of aging.</title>
        <authorList>
            <person name="Reichwald K."/>
            <person name="Felder M."/>
            <person name="Petzold A."/>
            <person name="Koch P."/>
            <person name="Groth M."/>
            <person name="Platzer M."/>
        </authorList>
    </citation>
    <scope>NUCLEOTIDE SEQUENCE</scope>
    <source>
        <tissue evidence="2">Brain</tissue>
    </source>
</reference>
<dbReference type="EMBL" id="HAED01007368">
    <property type="protein sequence ID" value="SBQ93580.1"/>
    <property type="molecule type" value="Transcribed_RNA"/>
</dbReference>
<proteinExistence type="predicted"/>
<reference evidence="2" key="1">
    <citation type="submission" date="2016-05" db="EMBL/GenBank/DDBJ databases">
        <authorList>
            <person name="Lavstsen T."/>
            <person name="Jespersen J.S."/>
        </authorList>
    </citation>
    <scope>NUCLEOTIDE SEQUENCE</scope>
    <source>
        <tissue evidence="2">Brain</tissue>
    </source>
</reference>
<gene>
    <name evidence="2" type="primary">BX640584.1</name>
</gene>
<dbReference type="AlphaFoldDB" id="A0A1A8IBA7"/>
<feature type="region of interest" description="Disordered" evidence="1">
    <location>
        <begin position="34"/>
        <end position="62"/>
    </location>
</feature>